<keyword evidence="7" id="KW-0408">Iron</keyword>
<comment type="cofactor">
    <cofactor evidence="1">
        <name>FAD</name>
        <dbReference type="ChEBI" id="CHEBI:57692"/>
    </cofactor>
</comment>
<keyword evidence="2" id="KW-0004">4Fe-4S</keyword>
<dbReference type="InterPro" id="IPR016169">
    <property type="entry name" value="FAD-bd_PCMH_sub2"/>
</dbReference>
<evidence type="ECO:0000259" key="13">
    <source>
        <dbReference type="PROSITE" id="PS51387"/>
    </source>
</evidence>
<dbReference type="AlphaFoldDB" id="A0A4U1BHY8"/>
<dbReference type="InterPro" id="IPR004113">
    <property type="entry name" value="FAD-bd_oxidored_4_C"/>
</dbReference>
<dbReference type="GO" id="GO:0071949">
    <property type="term" value="F:FAD binding"/>
    <property type="evidence" value="ECO:0007669"/>
    <property type="project" value="InterPro"/>
</dbReference>
<dbReference type="PROSITE" id="PS00198">
    <property type="entry name" value="4FE4S_FER_1"/>
    <property type="match status" value="1"/>
</dbReference>
<dbReference type="Gene3D" id="3.30.70.2740">
    <property type="match status" value="1"/>
</dbReference>
<keyword evidence="6" id="KW-0560">Oxidoreductase</keyword>
<dbReference type="Pfam" id="PF01565">
    <property type="entry name" value="FAD_binding_4"/>
    <property type="match status" value="1"/>
</dbReference>
<dbReference type="GO" id="GO:1903457">
    <property type="term" value="P:lactate catabolic process"/>
    <property type="evidence" value="ECO:0007669"/>
    <property type="project" value="TreeGrafter"/>
</dbReference>
<dbReference type="PANTHER" id="PTHR11748:SF119">
    <property type="entry name" value="D-2-HYDROXYGLUTARATE DEHYDROGENASE"/>
    <property type="match status" value="1"/>
</dbReference>
<dbReference type="PANTHER" id="PTHR11748">
    <property type="entry name" value="D-LACTATE DEHYDROGENASE"/>
    <property type="match status" value="1"/>
</dbReference>
<dbReference type="InterPro" id="IPR017900">
    <property type="entry name" value="4Fe4S_Fe_S_CS"/>
</dbReference>
<evidence type="ECO:0000256" key="12">
    <source>
        <dbReference type="ARBA" id="ARBA00067680"/>
    </source>
</evidence>
<comment type="catalytic activity">
    <reaction evidence="10">
        <text>(R)-2-hydroxyglutarate + A = 2-oxoglutarate + AH2</text>
        <dbReference type="Rhea" id="RHEA:38295"/>
        <dbReference type="ChEBI" id="CHEBI:13193"/>
        <dbReference type="ChEBI" id="CHEBI:15801"/>
        <dbReference type="ChEBI" id="CHEBI:16810"/>
        <dbReference type="ChEBI" id="CHEBI:17499"/>
        <dbReference type="EC" id="1.1.99.39"/>
    </reaction>
    <physiologicalReaction direction="left-to-right" evidence="10">
        <dbReference type="Rhea" id="RHEA:38296"/>
    </physiologicalReaction>
</comment>
<evidence type="ECO:0000256" key="2">
    <source>
        <dbReference type="ARBA" id="ARBA00022485"/>
    </source>
</evidence>
<dbReference type="FunFam" id="3.30.70.2740:FF:000003">
    <property type="entry name" value="Oxidoreductase, FAD-binding, putative"/>
    <property type="match status" value="1"/>
</dbReference>
<dbReference type="GO" id="GO:0008720">
    <property type="term" value="F:D-lactate dehydrogenase (NAD+) activity"/>
    <property type="evidence" value="ECO:0007669"/>
    <property type="project" value="TreeGrafter"/>
</dbReference>
<evidence type="ECO:0000256" key="6">
    <source>
        <dbReference type="ARBA" id="ARBA00023002"/>
    </source>
</evidence>
<sequence>MIPALITTQGLDASYSSYLAQLKQQGFHGDIDASYSGRLAMAVDNSVYQFMPQAVVFPKHQQDLQLVMQLAKAAEHRQIQFAPRGGGTGTNGQSLNFGIIIDTSRYFTGIGQVDSANRQVEVEVGVVKDALNDALRPYELFFSPDLSTSNRATVGGMISTDASGAGSLVYGKTSDHVLGITCVLDDGTVLTTGPWDEAARSQLCGRAKQLADAVLEICQSKQQQICDTFPELNRFLTGYDLKHAYDPETDILDLTRVLCGSEGTLATLVSARLDLTPIPNQRQLVNISYDSFDSALRHAPILVEANATVVETIDSTVLGLAKEDVIWHSVGELVPNAFDEAMAGINMVEFAGETDEVQAKAKALIERLEQGGHGVLGYRLCEDGASIARVYQMRKKAVGLLGNAKGPRKPLPFAEDTAVPPEKLADFIVEFRALLDKRELKYGMFGHVDAGVLHVRPALDMCDEADEALLHDLSDEVAALTLKYGGLMWGEHGRGVRSEYGPEVFGELFDELRRVKGAFDPNNKLNPGKICTPLESDAKLMPIQAQKRGWLDRQIPVNTRAQFDKVISCNGNGLCFNYDTNSAMCPSYKVSGNRVWSPKGRATLMREWLRLLANQGVDTNNLKDLPMASLKERIQATLSSHKQQDFSTELYGAMQTCLACKACSGGCPVKVDVPTFRAEFLYAYHKRYLRPAKDHLVAGIESALGWMAKAPRLVNAITQNGVSSYLAKRCFGYVDTPSLSYPTLAQTLPSSWWLDEAELSQLTPDQCANTVVLVQDPFTSYYNAEVLSQAAQLVDALGYRVRVLPFLPNGKPQHIKGFLDRFTLTAAKAAAKLNRIGQYGVNLVGVDPALVLTYRDEYQQVLGDNRGQFEVLLLNEFLASQLNRWPKASSGERVYRLMSHCTENSLRPGAVAEWQSLFNHFGATLEYKASGCCGMAGTFGHEQGNLEMSKALYQTSWQPLIESSGVEVLASGYSCRSQVKRMQHRQLRHPLQALLELVRAQR</sequence>
<evidence type="ECO:0000256" key="7">
    <source>
        <dbReference type="ARBA" id="ARBA00023004"/>
    </source>
</evidence>
<evidence type="ECO:0000256" key="5">
    <source>
        <dbReference type="ARBA" id="ARBA00022827"/>
    </source>
</evidence>
<protein>
    <recommendedName>
        <fullName evidence="12">D-2-hydroxyglutarate dehydrogenase</fullName>
        <ecNumber evidence="9">1.1.99.39</ecNumber>
    </recommendedName>
</protein>
<evidence type="ECO:0000256" key="4">
    <source>
        <dbReference type="ARBA" id="ARBA00022723"/>
    </source>
</evidence>
<dbReference type="PROSITE" id="PS51387">
    <property type="entry name" value="FAD_PCMH"/>
    <property type="match status" value="1"/>
</dbReference>
<organism evidence="14 15">
    <name type="scientific">Ferrimonas aestuarii</name>
    <dbReference type="NCBI Taxonomy" id="2569539"/>
    <lineage>
        <taxon>Bacteria</taxon>
        <taxon>Pseudomonadati</taxon>
        <taxon>Pseudomonadota</taxon>
        <taxon>Gammaproteobacteria</taxon>
        <taxon>Alteromonadales</taxon>
        <taxon>Ferrimonadaceae</taxon>
        <taxon>Ferrimonas</taxon>
    </lineage>
</organism>
<dbReference type="SUPFAM" id="SSF56176">
    <property type="entry name" value="FAD-binding/transporter-associated domain-like"/>
    <property type="match status" value="1"/>
</dbReference>
<dbReference type="Gene3D" id="3.30.465.10">
    <property type="match status" value="1"/>
</dbReference>
<reference evidence="14 15" key="1">
    <citation type="submission" date="2019-04" db="EMBL/GenBank/DDBJ databases">
        <authorList>
            <person name="Hwang J.C."/>
        </authorList>
    </citation>
    <scope>NUCLEOTIDE SEQUENCE [LARGE SCALE GENOMIC DNA]</scope>
    <source>
        <strain evidence="14 15">IMCC35002</strain>
    </source>
</reference>
<evidence type="ECO:0000256" key="11">
    <source>
        <dbReference type="ARBA" id="ARBA00060924"/>
    </source>
</evidence>
<keyword evidence="3" id="KW-0285">Flavoprotein</keyword>
<dbReference type="OrthoDB" id="9811557at2"/>
<evidence type="ECO:0000256" key="10">
    <source>
        <dbReference type="ARBA" id="ARBA00051291"/>
    </source>
</evidence>
<dbReference type="InterPro" id="IPR036318">
    <property type="entry name" value="FAD-bd_PCMH-like_sf"/>
</dbReference>
<comment type="similarity">
    <text evidence="11">In the N-terminal section; belongs to the FAD-binding oxidoreductase/transferase type 4 family.</text>
</comment>
<dbReference type="InterPro" id="IPR016164">
    <property type="entry name" value="FAD-linked_Oxase-like_C"/>
</dbReference>
<dbReference type="GO" id="GO:0051539">
    <property type="term" value="F:4 iron, 4 sulfur cluster binding"/>
    <property type="evidence" value="ECO:0007669"/>
    <property type="project" value="UniProtKB-KW"/>
</dbReference>
<dbReference type="GO" id="GO:0051990">
    <property type="term" value="F:(R)-2-hydroxyglutarate dehydrogenase activity"/>
    <property type="evidence" value="ECO:0007669"/>
    <property type="project" value="UniProtKB-EC"/>
</dbReference>
<dbReference type="Proteomes" id="UP000305675">
    <property type="component" value="Unassembled WGS sequence"/>
</dbReference>
<keyword evidence="4" id="KW-0479">Metal-binding</keyword>
<evidence type="ECO:0000256" key="9">
    <source>
        <dbReference type="ARBA" id="ARBA00039003"/>
    </source>
</evidence>
<gene>
    <name evidence="14" type="ORF">FCL42_20195</name>
</gene>
<dbReference type="RefSeq" id="WP_136865242.1">
    <property type="nucleotide sequence ID" value="NZ_SWCJ01000025.1"/>
</dbReference>
<dbReference type="SUPFAM" id="SSF55103">
    <property type="entry name" value="FAD-linked oxidases, C-terminal domain"/>
    <property type="match status" value="1"/>
</dbReference>
<evidence type="ECO:0000313" key="15">
    <source>
        <dbReference type="Proteomes" id="UP000305675"/>
    </source>
</evidence>
<evidence type="ECO:0000256" key="1">
    <source>
        <dbReference type="ARBA" id="ARBA00001974"/>
    </source>
</evidence>
<dbReference type="InterPro" id="IPR006094">
    <property type="entry name" value="Oxid_FAD_bind_N"/>
</dbReference>
<keyword evidence="15" id="KW-1185">Reference proteome</keyword>
<feature type="domain" description="FAD-binding PCMH-type" evidence="13">
    <location>
        <begin position="48"/>
        <end position="278"/>
    </location>
</feature>
<dbReference type="Pfam" id="PF02913">
    <property type="entry name" value="FAD-oxidase_C"/>
    <property type="match status" value="1"/>
</dbReference>
<comment type="caution">
    <text evidence="14">The sequence shown here is derived from an EMBL/GenBank/DDBJ whole genome shotgun (WGS) entry which is preliminary data.</text>
</comment>
<dbReference type="SUPFAM" id="SSF46548">
    <property type="entry name" value="alpha-helical ferredoxin"/>
    <property type="match status" value="1"/>
</dbReference>
<keyword evidence="8" id="KW-0411">Iron-sulfur</keyword>
<keyword evidence="5" id="KW-0274">FAD</keyword>
<dbReference type="GO" id="GO:0046872">
    <property type="term" value="F:metal ion binding"/>
    <property type="evidence" value="ECO:0007669"/>
    <property type="project" value="UniProtKB-KW"/>
</dbReference>
<dbReference type="GO" id="GO:0004458">
    <property type="term" value="F:D-lactate dehydrogenase (cytochrome) activity"/>
    <property type="evidence" value="ECO:0007669"/>
    <property type="project" value="TreeGrafter"/>
</dbReference>
<evidence type="ECO:0000313" key="14">
    <source>
        <dbReference type="EMBL" id="TKB49669.1"/>
    </source>
</evidence>
<accession>A0A4U1BHY8</accession>
<name>A0A4U1BHY8_9GAMM</name>
<dbReference type="InterPro" id="IPR016166">
    <property type="entry name" value="FAD-bd_PCMH"/>
</dbReference>
<evidence type="ECO:0000256" key="8">
    <source>
        <dbReference type="ARBA" id="ARBA00023014"/>
    </source>
</evidence>
<dbReference type="EMBL" id="SWCJ01000025">
    <property type="protein sequence ID" value="TKB49669.1"/>
    <property type="molecule type" value="Genomic_DNA"/>
</dbReference>
<dbReference type="EC" id="1.1.99.39" evidence="9"/>
<evidence type="ECO:0000256" key="3">
    <source>
        <dbReference type="ARBA" id="ARBA00022630"/>
    </source>
</evidence>
<proteinExistence type="inferred from homology"/>